<evidence type="ECO:0000259" key="4">
    <source>
        <dbReference type="Pfam" id="PF20803"/>
    </source>
</evidence>
<dbReference type="InterPro" id="IPR036388">
    <property type="entry name" value="WH-like_DNA-bd_sf"/>
</dbReference>
<evidence type="ECO:0000259" key="3">
    <source>
        <dbReference type="Pfam" id="PF08223"/>
    </source>
</evidence>
<dbReference type="InterPro" id="IPR013225">
    <property type="entry name" value="PaaX_C"/>
</dbReference>
<accession>A0ABR9K0L9</accession>
<dbReference type="Proteomes" id="UP000627838">
    <property type="component" value="Unassembled WGS sequence"/>
</dbReference>
<feature type="region of interest" description="Disordered" evidence="1">
    <location>
        <begin position="1"/>
        <end position="35"/>
    </location>
</feature>
<evidence type="ECO:0000313" key="6">
    <source>
        <dbReference type="Proteomes" id="UP000627838"/>
    </source>
</evidence>
<reference evidence="5 6" key="1">
    <citation type="submission" date="2020-10" db="EMBL/GenBank/DDBJ databases">
        <title>Sequencing the genomes of 1000 actinobacteria strains.</title>
        <authorList>
            <person name="Klenk H.-P."/>
        </authorList>
    </citation>
    <scope>NUCLEOTIDE SEQUENCE [LARGE SCALE GENOMIC DNA]</scope>
    <source>
        <strain evidence="5 6">DSM 46744</strain>
    </source>
</reference>
<protein>
    <submittedName>
        <fullName evidence="5">Phenylacetic acid degradation operon negative regulatory protein</fullName>
    </submittedName>
</protein>
<dbReference type="Gene3D" id="1.10.10.10">
    <property type="entry name" value="Winged helix-like DNA-binding domain superfamily/Winged helix DNA-binding domain"/>
    <property type="match status" value="1"/>
</dbReference>
<dbReference type="InterPro" id="IPR012906">
    <property type="entry name" value="PaaX-like_N"/>
</dbReference>
<dbReference type="RefSeq" id="WP_318784397.1">
    <property type="nucleotide sequence ID" value="NZ_JADBDZ010000001.1"/>
</dbReference>
<dbReference type="InterPro" id="IPR048846">
    <property type="entry name" value="PaaX-like_central"/>
</dbReference>
<dbReference type="PIRSF" id="PIRSF020623">
    <property type="entry name" value="PaaX"/>
    <property type="match status" value="1"/>
</dbReference>
<feature type="domain" description="Transcriptional repressor PaaX-like C-terminal" evidence="3">
    <location>
        <begin position="207"/>
        <end position="289"/>
    </location>
</feature>
<dbReference type="Pfam" id="PF20803">
    <property type="entry name" value="PaaX_M"/>
    <property type="match status" value="1"/>
</dbReference>
<feature type="compositionally biased region" description="Basic and acidic residues" evidence="1">
    <location>
        <begin position="1"/>
        <end position="19"/>
    </location>
</feature>
<gene>
    <name evidence="5" type="ORF">H4W34_005738</name>
</gene>
<dbReference type="Pfam" id="PF08223">
    <property type="entry name" value="PaaX_C"/>
    <property type="match status" value="1"/>
</dbReference>
<comment type="caution">
    <text evidence="5">The sequence shown here is derived from an EMBL/GenBank/DDBJ whole genome shotgun (WGS) entry which is preliminary data.</text>
</comment>
<evidence type="ECO:0000313" key="5">
    <source>
        <dbReference type="EMBL" id="MBE1535905.1"/>
    </source>
</evidence>
<evidence type="ECO:0000256" key="1">
    <source>
        <dbReference type="SAM" id="MobiDB-lite"/>
    </source>
</evidence>
<keyword evidence="6" id="KW-1185">Reference proteome</keyword>
<dbReference type="InterPro" id="IPR011965">
    <property type="entry name" value="PaaX_trns_reg"/>
</dbReference>
<sequence>MQSVKGPDDRHNERDEGRGTARTGPEADTGPSRRLRPQSLMLTYLGNYVLGRDIAVFSGSFIETFARLGVGEHAVRSTLTRMVGRGLLTRHRDGRRMHFGLTARSAEILRDGEERVWRRGVLDTDWDGTWTVLAFSMPESWQRVRHDLRARLTWAGFGSLGNGMWIAPSRRDVGPITAELGLNGHLKVFSGPAEEPTDVPAMLREAFDLDAVAGGYRAFLDRWDRPDPLPGAPDDLARYLWMTTEWLQLVRDDPRLPVEHLPDGWPAVRGQQVLFELRDRYEDGARRLADAAIESIPVPPPAAPDTAEAG</sequence>
<proteinExistence type="predicted"/>
<dbReference type="PANTHER" id="PTHR30319">
    <property type="entry name" value="PHENYLACETIC ACID REGULATOR-RELATED TRANSCRIPTIONAL REPRESSOR"/>
    <property type="match status" value="1"/>
</dbReference>
<dbReference type="EMBL" id="JADBDZ010000001">
    <property type="protein sequence ID" value="MBE1535905.1"/>
    <property type="molecule type" value="Genomic_DNA"/>
</dbReference>
<dbReference type="PANTHER" id="PTHR30319:SF1">
    <property type="entry name" value="TRANSCRIPTIONAL REPRESSOR PAAX"/>
    <property type="match status" value="1"/>
</dbReference>
<dbReference type="Pfam" id="PF07848">
    <property type="entry name" value="PaaX"/>
    <property type="match status" value="1"/>
</dbReference>
<organism evidence="5 6">
    <name type="scientific">Actinomadura algeriensis</name>
    <dbReference type="NCBI Taxonomy" id="1679523"/>
    <lineage>
        <taxon>Bacteria</taxon>
        <taxon>Bacillati</taxon>
        <taxon>Actinomycetota</taxon>
        <taxon>Actinomycetes</taxon>
        <taxon>Streptosporangiales</taxon>
        <taxon>Thermomonosporaceae</taxon>
        <taxon>Actinomadura</taxon>
    </lineage>
</organism>
<name>A0ABR9K0L9_9ACTN</name>
<feature type="domain" description="Transcriptional repressor PaaX-like central Cas2-like" evidence="4">
    <location>
        <begin position="124"/>
        <end position="198"/>
    </location>
</feature>
<evidence type="ECO:0000259" key="2">
    <source>
        <dbReference type="Pfam" id="PF07848"/>
    </source>
</evidence>
<feature type="domain" description="Transcriptional repressor PaaX-like N-terminal" evidence="2">
    <location>
        <begin position="36"/>
        <end position="104"/>
    </location>
</feature>
<dbReference type="Gene3D" id="3.30.70.2650">
    <property type="match status" value="1"/>
</dbReference>